<dbReference type="InterPro" id="IPR029035">
    <property type="entry name" value="DHS-like_NAD/FAD-binding_dom"/>
</dbReference>
<evidence type="ECO:0000256" key="3">
    <source>
        <dbReference type="ARBA" id="ARBA00022723"/>
    </source>
</evidence>
<feature type="binding site" evidence="6">
    <location>
        <position position="155"/>
    </location>
    <ligand>
        <name>Zn(2+)</name>
        <dbReference type="ChEBI" id="CHEBI:29105"/>
    </ligand>
</feature>
<accession>A0A848LY77</accession>
<dbReference type="Gene3D" id="2.20.28.200">
    <property type="match status" value="1"/>
</dbReference>
<dbReference type="SUPFAM" id="SSF52467">
    <property type="entry name" value="DHS-like NAD/FAD-binding domain"/>
    <property type="match status" value="1"/>
</dbReference>
<evidence type="ECO:0000256" key="5">
    <source>
        <dbReference type="ARBA" id="ARBA00023027"/>
    </source>
</evidence>
<organism evidence="8 9">
    <name type="scientific">Pyxidicoccus fallax</name>
    <dbReference type="NCBI Taxonomy" id="394095"/>
    <lineage>
        <taxon>Bacteria</taxon>
        <taxon>Pseudomonadati</taxon>
        <taxon>Myxococcota</taxon>
        <taxon>Myxococcia</taxon>
        <taxon>Myxococcales</taxon>
        <taxon>Cystobacterineae</taxon>
        <taxon>Myxococcaceae</taxon>
        <taxon>Pyxidicoccus</taxon>
    </lineage>
</organism>
<dbReference type="InterPro" id="IPR026590">
    <property type="entry name" value="Ssirtuin_cat_dom"/>
</dbReference>
<keyword evidence="3 6" id="KW-0479">Metal-binding</keyword>
<dbReference type="Gene3D" id="3.40.50.1220">
    <property type="entry name" value="TPP-binding domain"/>
    <property type="match status" value="1"/>
</dbReference>
<name>A0A848LY77_9BACT</name>
<dbReference type="PANTHER" id="PTHR11085:SF11">
    <property type="entry name" value="NAD-DEPENDENT PROTEIN DEACETYLASE"/>
    <property type="match status" value="1"/>
</dbReference>
<keyword evidence="9" id="KW-1185">Reference proteome</keyword>
<feature type="domain" description="Deacetylase sirtuin-type" evidence="7">
    <location>
        <begin position="2"/>
        <end position="250"/>
    </location>
</feature>
<evidence type="ECO:0000259" key="7">
    <source>
        <dbReference type="PROSITE" id="PS50305"/>
    </source>
</evidence>
<dbReference type="AlphaFoldDB" id="A0A848LY77"/>
<dbReference type="InterPro" id="IPR003000">
    <property type="entry name" value="Sirtuin"/>
</dbReference>
<dbReference type="FunFam" id="3.40.50.1220:FF:000038">
    <property type="entry name" value="NAD-dependent protein deacetylase sirtuin-6 isoform X2"/>
    <property type="match status" value="1"/>
</dbReference>
<evidence type="ECO:0000313" key="9">
    <source>
        <dbReference type="Proteomes" id="UP000518300"/>
    </source>
</evidence>
<reference evidence="8 9" key="1">
    <citation type="submission" date="2020-04" db="EMBL/GenBank/DDBJ databases">
        <title>Draft genome of Pyxidicoccus fallax type strain.</title>
        <authorList>
            <person name="Whitworth D.E."/>
        </authorList>
    </citation>
    <scope>NUCLEOTIDE SEQUENCE [LARGE SCALE GENOMIC DNA]</scope>
    <source>
        <strain evidence="8 9">DSM 14698</strain>
    </source>
</reference>
<dbReference type="GO" id="GO:0046872">
    <property type="term" value="F:metal ion binding"/>
    <property type="evidence" value="ECO:0007669"/>
    <property type="project" value="UniProtKB-KW"/>
</dbReference>
<gene>
    <name evidence="8" type="ORF">HG543_50480</name>
</gene>
<dbReference type="EC" id="2.3.1.286" evidence="1"/>
<comment type="caution">
    <text evidence="8">The sequence shown here is derived from an EMBL/GenBank/DDBJ whole genome shotgun (WGS) entry which is preliminary data.</text>
</comment>
<protein>
    <recommendedName>
        <fullName evidence="1">protein acetyllysine N-acetyltransferase</fullName>
        <ecNumber evidence="1">2.3.1.286</ecNumber>
    </recommendedName>
</protein>
<feature type="active site" description="Proton acceptor" evidence="6">
    <location>
        <position position="109"/>
    </location>
</feature>
<keyword evidence="5" id="KW-0520">NAD</keyword>
<evidence type="ECO:0000256" key="2">
    <source>
        <dbReference type="ARBA" id="ARBA00022679"/>
    </source>
</evidence>
<proteinExistence type="predicted"/>
<dbReference type="Pfam" id="PF02146">
    <property type="entry name" value="SIR2"/>
    <property type="match status" value="1"/>
</dbReference>
<feature type="binding site" evidence="6">
    <location>
        <position position="120"/>
    </location>
    <ligand>
        <name>Zn(2+)</name>
        <dbReference type="ChEBI" id="CHEBI:29105"/>
    </ligand>
</feature>
<evidence type="ECO:0000256" key="4">
    <source>
        <dbReference type="ARBA" id="ARBA00022833"/>
    </source>
</evidence>
<keyword evidence="4 6" id="KW-0862">Zinc</keyword>
<dbReference type="PROSITE" id="PS50305">
    <property type="entry name" value="SIRTUIN"/>
    <property type="match status" value="1"/>
</dbReference>
<evidence type="ECO:0000313" key="8">
    <source>
        <dbReference type="EMBL" id="NMO23035.1"/>
    </source>
</evidence>
<dbReference type="EMBL" id="JABBJJ010000517">
    <property type="protein sequence ID" value="NMO23035.1"/>
    <property type="molecule type" value="Genomic_DNA"/>
</dbReference>
<dbReference type="InterPro" id="IPR050134">
    <property type="entry name" value="NAD-dep_sirtuin_deacylases"/>
</dbReference>
<dbReference type="PANTHER" id="PTHR11085">
    <property type="entry name" value="NAD-DEPENDENT PROTEIN DEACYLASE SIRTUIN-5, MITOCHONDRIAL-RELATED"/>
    <property type="match status" value="1"/>
</dbReference>
<evidence type="ECO:0000256" key="1">
    <source>
        <dbReference type="ARBA" id="ARBA00012928"/>
    </source>
</evidence>
<feature type="binding site" evidence="6">
    <location>
        <position position="152"/>
    </location>
    <ligand>
        <name>Zn(2+)</name>
        <dbReference type="ChEBI" id="CHEBI:29105"/>
    </ligand>
</feature>
<dbReference type="GO" id="GO:0017136">
    <property type="term" value="F:histone deacetylase activity, NAD-dependent"/>
    <property type="evidence" value="ECO:0007669"/>
    <property type="project" value="TreeGrafter"/>
</dbReference>
<feature type="binding site" evidence="6">
    <location>
        <position position="117"/>
    </location>
    <ligand>
        <name>Zn(2+)</name>
        <dbReference type="ChEBI" id="CHEBI:29105"/>
    </ligand>
</feature>
<dbReference type="CDD" id="cd01407">
    <property type="entry name" value="SIR2-fam"/>
    <property type="match status" value="1"/>
</dbReference>
<keyword evidence="2" id="KW-0808">Transferase</keyword>
<dbReference type="GO" id="GO:0070403">
    <property type="term" value="F:NAD+ binding"/>
    <property type="evidence" value="ECO:0007669"/>
    <property type="project" value="InterPro"/>
</dbReference>
<sequence length="257" mass="28075">MSADLQKQIEQAAEWIAASQHLVAFTGAGISTDSGLPDFRGPDGVWTRRDAGLPPPKWGAPPSQIRPNVAHLCLVELEQLGLLKFLISQNVDNLHLSSGFPLERLAELHGNGKLMRCLGCESRFTFEQVGWDRRVWGEGYRAHRPLKGQPRCPVCKGRIISSVVNFGDPLPAKELERSFMHSAESDVFFAIGSSLVVSPANDMPRIAMEAGSKLILLNRGETPFDEVADLRIDAGIGEVLPPVVERVKALLAAQPRA</sequence>
<dbReference type="Proteomes" id="UP000518300">
    <property type="component" value="Unassembled WGS sequence"/>
</dbReference>
<evidence type="ECO:0000256" key="6">
    <source>
        <dbReference type="PROSITE-ProRule" id="PRU00236"/>
    </source>
</evidence>
<dbReference type="RefSeq" id="WP_169352146.1">
    <property type="nucleotide sequence ID" value="NZ_JABBJJ010000517.1"/>
</dbReference>